<evidence type="ECO:0000256" key="7">
    <source>
        <dbReference type="SAM" id="SignalP"/>
    </source>
</evidence>
<evidence type="ECO:0000313" key="8">
    <source>
        <dbReference type="EMBL" id="KAK2964332.1"/>
    </source>
</evidence>
<dbReference type="PANTHER" id="PTHR10926:SF0">
    <property type="entry name" value="CDC50, ISOFORM A"/>
    <property type="match status" value="1"/>
</dbReference>
<proteinExistence type="inferred from homology"/>
<dbReference type="PANTHER" id="PTHR10926">
    <property type="entry name" value="CELL CYCLE CONTROL PROTEIN 50"/>
    <property type="match status" value="1"/>
</dbReference>
<dbReference type="Pfam" id="PF03381">
    <property type="entry name" value="CDC50"/>
    <property type="match status" value="1"/>
</dbReference>
<name>A0ABQ9YKQ9_9EUKA</name>
<evidence type="ECO:0000256" key="2">
    <source>
        <dbReference type="ARBA" id="ARBA00009457"/>
    </source>
</evidence>
<evidence type="ECO:0000256" key="1">
    <source>
        <dbReference type="ARBA" id="ARBA00004141"/>
    </source>
</evidence>
<keyword evidence="7" id="KW-0732">Signal</keyword>
<evidence type="ECO:0000256" key="3">
    <source>
        <dbReference type="ARBA" id="ARBA00022692"/>
    </source>
</evidence>
<keyword evidence="4 6" id="KW-1133">Transmembrane helix</keyword>
<evidence type="ECO:0000256" key="4">
    <source>
        <dbReference type="ARBA" id="ARBA00022989"/>
    </source>
</evidence>
<dbReference type="Proteomes" id="UP001281761">
    <property type="component" value="Unassembled WGS sequence"/>
</dbReference>
<dbReference type="EMBL" id="JARBJD010000003">
    <property type="protein sequence ID" value="KAK2964332.1"/>
    <property type="molecule type" value="Genomic_DNA"/>
</dbReference>
<feature type="signal peptide" evidence="7">
    <location>
        <begin position="1"/>
        <end position="20"/>
    </location>
</feature>
<evidence type="ECO:0000313" key="9">
    <source>
        <dbReference type="Proteomes" id="UP001281761"/>
    </source>
</evidence>
<feature type="transmembrane region" description="Helical" evidence="6">
    <location>
        <begin position="364"/>
        <end position="385"/>
    </location>
</feature>
<organism evidence="8 9">
    <name type="scientific">Blattamonas nauphoetae</name>
    <dbReference type="NCBI Taxonomy" id="2049346"/>
    <lineage>
        <taxon>Eukaryota</taxon>
        <taxon>Metamonada</taxon>
        <taxon>Preaxostyla</taxon>
        <taxon>Oxymonadida</taxon>
        <taxon>Blattamonas</taxon>
    </lineage>
</organism>
<dbReference type="InterPro" id="IPR005045">
    <property type="entry name" value="CDC50/LEM3_fam"/>
</dbReference>
<evidence type="ECO:0000256" key="6">
    <source>
        <dbReference type="SAM" id="Phobius"/>
    </source>
</evidence>
<gene>
    <name evidence="8" type="ORF">BLNAU_863</name>
</gene>
<protein>
    <submittedName>
        <fullName evidence="8">ALA-interacting subunit 5</fullName>
    </submittedName>
</protein>
<feature type="transmembrane region" description="Helical" evidence="6">
    <location>
        <begin position="139"/>
        <end position="161"/>
    </location>
</feature>
<evidence type="ECO:0000256" key="5">
    <source>
        <dbReference type="ARBA" id="ARBA00023136"/>
    </source>
</evidence>
<keyword evidence="5 6" id="KW-0472">Membrane</keyword>
<comment type="caution">
    <text evidence="8">The sequence shown here is derived from an EMBL/GenBank/DDBJ whole genome shotgun (WGS) entry which is preliminary data.</text>
</comment>
<keyword evidence="3 6" id="KW-0812">Transmembrane</keyword>
<comment type="similarity">
    <text evidence="2">Belongs to the CDC50/LEM3 family.</text>
</comment>
<sequence>MIRIFIIILILLPTIILILSSSVKNCSVEMFTSIFSRRSNRFCTSTIFLIRVQEQNFIAHLLMIYSDIHTVSEYRQNLDLRQRNGNESRSIIDGIEKLSHPEGDEEDRLDLTSSPQSLLKSDMFTQQQMPGVSPRLSPLQLVIVLSVIFVVFIALGVPISIQSSRLYEKVIPYHTDPEGAIQKSFNVKKNVNGPVYVMYQLEDYYQNHRRFVNSRNYDQLKGKKISDQQLYDCDPRLTKDDDPHINPCGIAAQMLFNDSYTLKKDDGTGLFSPVQWVRDDLVWKSDRKLFKRSDDAWTDVSKDDFIVWMKTAALPDFRKPYARLPNGLPAGDYIVEISNIYTATKGPKSIVFSQHTWFGGKNPFIGILFLVVGGTCGLLALLIGLKACLCPRKFSEADLQSLMKDQ</sequence>
<comment type="subcellular location">
    <subcellularLocation>
        <location evidence="1">Membrane</location>
        <topology evidence="1">Multi-pass membrane protein</topology>
    </subcellularLocation>
</comment>
<accession>A0ABQ9YKQ9</accession>
<feature type="chain" id="PRO_5045671831" evidence="7">
    <location>
        <begin position="21"/>
        <end position="406"/>
    </location>
</feature>
<keyword evidence="9" id="KW-1185">Reference proteome</keyword>
<reference evidence="8 9" key="1">
    <citation type="journal article" date="2022" name="bioRxiv">
        <title>Genomics of Preaxostyla Flagellates Illuminates Evolutionary Transitions and the Path Towards Mitochondrial Loss.</title>
        <authorList>
            <person name="Novak L.V.F."/>
            <person name="Treitli S.C."/>
            <person name="Pyrih J."/>
            <person name="Halakuc P."/>
            <person name="Pipaliya S.V."/>
            <person name="Vacek V."/>
            <person name="Brzon O."/>
            <person name="Soukal P."/>
            <person name="Eme L."/>
            <person name="Dacks J.B."/>
            <person name="Karnkowska A."/>
            <person name="Elias M."/>
            <person name="Hampl V."/>
        </authorList>
    </citation>
    <scope>NUCLEOTIDE SEQUENCE [LARGE SCALE GENOMIC DNA]</scope>
    <source>
        <strain evidence="8">NAU3</strain>
        <tissue evidence="8">Gut</tissue>
    </source>
</reference>